<sequence>MTVYLAWTSEDLTDLADLEGPWHEVMLLAPGLIAVDSTESLSAVYHGFSQMRV</sequence>
<protein>
    <submittedName>
        <fullName evidence="1">Uncharacterized protein</fullName>
    </submittedName>
</protein>
<proteinExistence type="predicted"/>
<dbReference type="AlphaFoldDB" id="A0A916X0U2"/>
<keyword evidence="2" id="KW-1185">Reference proteome</keyword>
<accession>A0A916X0U2</accession>
<dbReference type="RefSeq" id="WP_188838818.1">
    <property type="nucleotide sequence ID" value="NZ_BMHI01000007.1"/>
</dbReference>
<gene>
    <name evidence="1" type="ORF">GCM10011492_39670</name>
</gene>
<organism evidence="1 2">
    <name type="scientific">Flexivirga endophytica</name>
    <dbReference type="NCBI Taxonomy" id="1849103"/>
    <lineage>
        <taxon>Bacteria</taxon>
        <taxon>Bacillati</taxon>
        <taxon>Actinomycetota</taxon>
        <taxon>Actinomycetes</taxon>
        <taxon>Micrococcales</taxon>
        <taxon>Dermacoccaceae</taxon>
        <taxon>Flexivirga</taxon>
    </lineage>
</organism>
<evidence type="ECO:0000313" key="2">
    <source>
        <dbReference type="Proteomes" id="UP000636793"/>
    </source>
</evidence>
<name>A0A916X0U2_9MICO</name>
<reference evidence="1" key="2">
    <citation type="submission" date="2020-09" db="EMBL/GenBank/DDBJ databases">
        <authorList>
            <person name="Sun Q."/>
            <person name="Zhou Y."/>
        </authorList>
    </citation>
    <scope>NUCLEOTIDE SEQUENCE</scope>
    <source>
        <strain evidence="1">CGMCC 1.15085</strain>
    </source>
</reference>
<dbReference type="Proteomes" id="UP000636793">
    <property type="component" value="Unassembled WGS sequence"/>
</dbReference>
<dbReference type="EMBL" id="BMHI01000007">
    <property type="protein sequence ID" value="GGB44685.1"/>
    <property type="molecule type" value="Genomic_DNA"/>
</dbReference>
<reference evidence="1" key="1">
    <citation type="journal article" date="2014" name="Int. J. Syst. Evol. Microbiol.">
        <title>Complete genome sequence of Corynebacterium casei LMG S-19264T (=DSM 44701T), isolated from a smear-ripened cheese.</title>
        <authorList>
            <consortium name="US DOE Joint Genome Institute (JGI-PGF)"/>
            <person name="Walter F."/>
            <person name="Albersmeier A."/>
            <person name="Kalinowski J."/>
            <person name="Ruckert C."/>
        </authorList>
    </citation>
    <scope>NUCLEOTIDE SEQUENCE</scope>
    <source>
        <strain evidence="1">CGMCC 1.15085</strain>
    </source>
</reference>
<evidence type="ECO:0000313" key="1">
    <source>
        <dbReference type="EMBL" id="GGB44685.1"/>
    </source>
</evidence>
<comment type="caution">
    <text evidence="1">The sequence shown here is derived from an EMBL/GenBank/DDBJ whole genome shotgun (WGS) entry which is preliminary data.</text>
</comment>